<gene>
    <name evidence="4" type="ORF">HMPREF0551_1998</name>
</gene>
<feature type="compositionally biased region" description="Acidic residues" evidence="1">
    <location>
        <begin position="149"/>
        <end position="160"/>
    </location>
</feature>
<dbReference type="InterPro" id="IPR036663">
    <property type="entry name" value="Fumarylacetoacetase_C_sf"/>
</dbReference>
<organism evidence="4 5">
    <name type="scientific">Lautropia mirabilis ATCC 51599</name>
    <dbReference type="NCBI Taxonomy" id="887898"/>
    <lineage>
        <taxon>Bacteria</taxon>
        <taxon>Pseudomonadati</taxon>
        <taxon>Pseudomonadota</taxon>
        <taxon>Betaproteobacteria</taxon>
        <taxon>Burkholderiales</taxon>
        <taxon>Burkholderiaceae</taxon>
        <taxon>Lautropia</taxon>
    </lineage>
</organism>
<dbReference type="Pfam" id="PF01557">
    <property type="entry name" value="FAA_hydrolase"/>
    <property type="match status" value="1"/>
</dbReference>
<sequence length="382" mass="41753">MKLATRKDDSRDGQLVVVSRDLKHAVMASRITGTLQRALDDWAFMAPQLQDLYDELNHGRAPNSFPFDPDEYLSPLPRAFQRIEAGAYPAYEKRLQKARLVADAPLPEDMVPLKIAPSHALLSPRGPVSMGYPDLRTDSGGRPVSTQETDPDDFADEREAEEVDEHAKAAAPGTHRTVPVQDAAVREAAARKAAARGGLDFSAQLVAICNDLPLNLTEDEAERHLLLLGLANAWRLHVTGDPAGRGRDRGLALAPVLVTPDELGEDWRAGRIHRPLHCRFNGRSTGKIDAAADMRFDFRQLLQVLSRQAPVNAGALLCTGPMANADPDSGWTSLLEARARRIIEESSQPGPAFMQPGDRIRIDMADARGHSLFGAIEQQVLA</sequence>
<evidence type="ECO:0000259" key="2">
    <source>
        <dbReference type="Pfam" id="PF01557"/>
    </source>
</evidence>
<dbReference type="EMBL" id="AEQP01000022">
    <property type="protein sequence ID" value="EFV93883.1"/>
    <property type="molecule type" value="Genomic_DNA"/>
</dbReference>
<dbReference type="PANTHER" id="PTHR43211">
    <property type="entry name" value="FUMARYLACETOACETATE HYDROLASE"/>
    <property type="match status" value="1"/>
</dbReference>
<evidence type="ECO:0000256" key="1">
    <source>
        <dbReference type="SAM" id="MobiDB-lite"/>
    </source>
</evidence>
<dbReference type="PANTHER" id="PTHR43211:SF1">
    <property type="entry name" value="BLL6422 PROTEIN"/>
    <property type="match status" value="1"/>
</dbReference>
<dbReference type="GO" id="GO:0003824">
    <property type="term" value="F:catalytic activity"/>
    <property type="evidence" value="ECO:0007669"/>
    <property type="project" value="InterPro"/>
</dbReference>
<accession>E7RZ84</accession>
<dbReference type="Pfam" id="PF18288">
    <property type="entry name" value="FAA_hydro_N_2"/>
    <property type="match status" value="1"/>
</dbReference>
<proteinExistence type="predicted"/>
<dbReference type="HOGENOM" id="CLU_050185_0_0_4"/>
<feature type="domain" description="Fumarylacetoacetase-like C-terminal" evidence="2">
    <location>
        <begin position="195"/>
        <end position="380"/>
    </location>
</feature>
<evidence type="ECO:0000259" key="3">
    <source>
        <dbReference type="Pfam" id="PF18288"/>
    </source>
</evidence>
<protein>
    <recommendedName>
        <fullName evidence="6">Fumarylacetoacetate hydrolase</fullName>
    </recommendedName>
</protein>
<dbReference type="Proteomes" id="UP000011021">
    <property type="component" value="Unassembled WGS sequence"/>
</dbReference>
<dbReference type="SUPFAM" id="SSF56529">
    <property type="entry name" value="FAH"/>
    <property type="match status" value="1"/>
</dbReference>
<feature type="domain" description="Fumarylacetoacetase N-terminal" evidence="3">
    <location>
        <begin position="1"/>
        <end position="78"/>
    </location>
</feature>
<name>E7RZ84_9BURK</name>
<dbReference type="AlphaFoldDB" id="E7RZ84"/>
<keyword evidence="5" id="KW-1185">Reference proteome</keyword>
<evidence type="ECO:0000313" key="4">
    <source>
        <dbReference type="EMBL" id="EFV93883.1"/>
    </source>
</evidence>
<evidence type="ECO:0008006" key="6">
    <source>
        <dbReference type="Google" id="ProtNLM"/>
    </source>
</evidence>
<dbReference type="RefSeq" id="WP_005674366.1">
    <property type="nucleotide sequence ID" value="NZ_CP146288.1"/>
</dbReference>
<reference evidence="4 5" key="1">
    <citation type="submission" date="2010-12" db="EMBL/GenBank/DDBJ databases">
        <authorList>
            <person name="Muzny D."/>
            <person name="Qin X."/>
            <person name="Deng J."/>
            <person name="Jiang H."/>
            <person name="Liu Y."/>
            <person name="Qu J."/>
            <person name="Song X.-Z."/>
            <person name="Zhang L."/>
            <person name="Thornton R."/>
            <person name="Coyle M."/>
            <person name="Francisco L."/>
            <person name="Jackson L."/>
            <person name="Javaid M."/>
            <person name="Korchina V."/>
            <person name="Kovar C."/>
            <person name="Mata R."/>
            <person name="Mathew T."/>
            <person name="Ngo R."/>
            <person name="Nguyen L."/>
            <person name="Nguyen N."/>
            <person name="Okwuonu G."/>
            <person name="Ongeri F."/>
            <person name="Pham C."/>
            <person name="Simmons D."/>
            <person name="Wilczek-Boney K."/>
            <person name="Hale W."/>
            <person name="Jakkamsetti A."/>
            <person name="Pham P."/>
            <person name="Ruth R."/>
            <person name="San Lucas F."/>
            <person name="Warren J."/>
            <person name="Zhang J."/>
            <person name="Zhao Z."/>
            <person name="Zhou C."/>
            <person name="Zhu D."/>
            <person name="Lee S."/>
            <person name="Bess C."/>
            <person name="Blankenburg K."/>
            <person name="Forbes L."/>
            <person name="Fu Q."/>
            <person name="Gubbala S."/>
            <person name="Hirani K."/>
            <person name="Jayaseelan J.C."/>
            <person name="Lara F."/>
            <person name="Munidasa M."/>
            <person name="Palculict T."/>
            <person name="Patil S."/>
            <person name="Pu L.-L."/>
            <person name="Saada N."/>
            <person name="Tang L."/>
            <person name="Weissenberger G."/>
            <person name="Zhu Y."/>
            <person name="Hemphill L."/>
            <person name="Shang Y."/>
            <person name="Youmans B."/>
            <person name="Ayvaz T."/>
            <person name="Ross M."/>
            <person name="Santibanez J."/>
            <person name="Aqrawi P."/>
            <person name="Gross S."/>
            <person name="Joshi V."/>
            <person name="Fowler G."/>
            <person name="Nazareth L."/>
            <person name="Reid J."/>
            <person name="Worley K."/>
            <person name="Petrosino J."/>
            <person name="Highlander S."/>
            <person name="Gibbs R."/>
        </authorList>
    </citation>
    <scope>NUCLEOTIDE SEQUENCE [LARGE SCALE GENOMIC DNA]</scope>
    <source>
        <strain evidence="4 5">ATCC 51599</strain>
    </source>
</reference>
<dbReference type="STRING" id="887898.HMPREF0551_1998"/>
<dbReference type="eggNOG" id="COG0179">
    <property type="taxonomic scope" value="Bacteria"/>
</dbReference>
<dbReference type="Gene3D" id="3.90.850.10">
    <property type="entry name" value="Fumarylacetoacetase-like, C-terminal domain"/>
    <property type="match status" value="1"/>
</dbReference>
<evidence type="ECO:0000313" key="5">
    <source>
        <dbReference type="Proteomes" id="UP000011021"/>
    </source>
</evidence>
<dbReference type="InterPro" id="IPR041072">
    <property type="entry name" value="FAA_hydro_N"/>
</dbReference>
<feature type="region of interest" description="Disordered" evidence="1">
    <location>
        <begin position="133"/>
        <end position="160"/>
    </location>
</feature>
<comment type="caution">
    <text evidence="4">The sequence shown here is derived from an EMBL/GenBank/DDBJ whole genome shotgun (WGS) entry which is preliminary data.</text>
</comment>
<dbReference type="InterPro" id="IPR011234">
    <property type="entry name" value="Fumarylacetoacetase-like_C"/>
</dbReference>